<dbReference type="Pfam" id="PF02996">
    <property type="entry name" value="Prefoldin"/>
    <property type="match status" value="1"/>
</dbReference>
<evidence type="ECO:0000259" key="6">
    <source>
        <dbReference type="Pfam" id="PF01138"/>
    </source>
</evidence>
<dbReference type="GO" id="GO:0035925">
    <property type="term" value="F:mRNA 3'-UTR AU-rich region binding"/>
    <property type="evidence" value="ECO:0007669"/>
    <property type="project" value="TreeGrafter"/>
</dbReference>
<dbReference type="NCBIfam" id="TIGR00293">
    <property type="entry name" value="prefoldin subunit alpha"/>
    <property type="match status" value="1"/>
</dbReference>
<accession>A0A914GXJ9</accession>
<dbReference type="InterPro" id="IPR004127">
    <property type="entry name" value="Prefoldin_subunit_alpha"/>
</dbReference>
<dbReference type="Gene3D" id="3.30.230.70">
    <property type="entry name" value="GHMP Kinase, N-terminal domain"/>
    <property type="match status" value="1"/>
</dbReference>
<dbReference type="GO" id="GO:0034473">
    <property type="term" value="P:U1 snRNA 3'-end processing"/>
    <property type="evidence" value="ECO:0007669"/>
    <property type="project" value="TreeGrafter"/>
</dbReference>
<evidence type="ECO:0000256" key="3">
    <source>
        <dbReference type="ARBA" id="ARBA00006678"/>
    </source>
</evidence>
<keyword evidence="8" id="KW-1185">Reference proteome</keyword>
<dbReference type="GO" id="GO:0071038">
    <property type="term" value="P:TRAMP-dependent tRNA surveillance pathway"/>
    <property type="evidence" value="ECO:0007669"/>
    <property type="project" value="TreeGrafter"/>
</dbReference>
<dbReference type="GO" id="GO:0000177">
    <property type="term" value="C:cytoplasmic exosome (RNase complex)"/>
    <property type="evidence" value="ECO:0007669"/>
    <property type="project" value="TreeGrafter"/>
</dbReference>
<comment type="subcellular location">
    <subcellularLocation>
        <location evidence="2">Cytoplasm</location>
    </subcellularLocation>
    <subcellularLocation>
        <location evidence="1">Nucleus</location>
    </subcellularLocation>
</comment>
<dbReference type="GO" id="GO:0016075">
    <property type="term" value="P:rRNA catabolic process"/>
    <property type="evidence" value="ECO:0007669"/>
    <property type="project" value="TreeGrafter"/>
</dbReference>
<dbReference type="GO" id="GO:0034475">
    <property type="term" value="P:U4 snRNA 3'-end processing"/>
    <property type="evidence" value="ECO:0007669"/>
    <property type="project" value="TreeGrafter"/>
</dbReference>
<dbReference type="PANTHER" id="PTHR11097:SF14">
    <property type="entry name" value="EXOSOME COMPLEX COMPONENT RRP45"/>
    <property type="match status" value="1"/>
</dbReference>
<dbReference type="GO" id="GO:0000467">
    <property type="term" value="P:exonucleolytic trimming to generate mature 3'-end of 5.8S rRNA from tricistronic rRNA transcript (SSU-rRNA, 5.8S rRNA, LSU-rRNA)"/>
    <property type="evidence" value="ECO:0007669"/>
    <property type="project" value="TreeGrafter"/>
</dbReference>
<evidence type="ECO:0000313" key="9">
    <source>
        <dbReference type="WBParaSite" id="Gr19_v10_g12122.t1"/>
    </source>
</evidence>
<dbReference type="SUPFAM" id="SSF55666">
    <property type="entry name" value="Ribonuclease PH domain 2-like"/>
    <property type="match status" value="1"/>
</dbReference>
<dbReference type="AlphaFoldDB" id="A0A914GXJ9"/>
<evidence type="ECO:0000256" key="4">
    <source>
        <dbReference type="ARBA" id="ARBA00011695"/>
    </source>
</evidence>
<comment type="similarity">
    <text evidence="3">Belongs to the RNase PH family.</text>
</comment>
<dbReference type="Gene3D" id="1.10.287.370">
    <property type="match status" value="1"/>
</dbReference>
<dbReference type="InterPro" id="IPR050590">
    <property type="entry name" value="Exosome_comp_Rrp42_subfam"/>
</dbReference>
<dbReference type="InterPro" id="IPR020568">
    <property type="entry name" value="Ribosomal_Su5_D2-typ_SF"/>
</dbReference>
<dbReference type="PANTHER" id="PTHR11097">
    <property type="entry name" value="EXOSOME COMPLEX EXONUCLEASE RIBOSOMAL RNA PROCESSING PROTEIN"/>
    <property type="match status" value="1"/>
</dbReference>
<protein>
    <submittedName>
        <fullName evidence="9">Exosome complex component RRP45</fullName>
    </submittedName>
</protein>
<dbReference type="InterPro" id="IPR015847">
    <property type="entry name" value="ExoRNase_PH_dom2"/>
</dbReference>
<dbReference type="InterPro" id="IPR009053">
    <property type="entry name" value="Prefoldin"/>
</dbReference>
<keyword evidence="5" id="KW-0963">Cytoplasm</keyword>
<dbReference type="SUPFAM" id="SSF54211">
    <property type="entry name" value="Ribosomal protein S5 domain 2-like"/>
    <property type="match status" value="1"/>
</dbReference>
<organism evidence="8 9">
    <name type="scientific">Globodera rostochiensis</name>
    <name type="common">Golden nematode worm</name>
    <name type="synonym">Heterodera rostochiensis</name>
    <dbReference type="NCBI Taxonomy" id="31243"/>
    <lineage>
        <taxon>Eukaryota</taxon>
        <taxon>Metazoa</taxon>
        <taxon>Ecdysozoa</taxon>
        <taxon>Nematoda</taxon>
        <taxon>Chromadorea</taxon>
        <taxon>Rhabditida</taxon>
        <taxon>Tylenchina</taxon>
        <taxon>Tylenchomorpha</taxon>
        <taxon>Tylenchoidea</taxon>
        <taxon>Heteroderidae</taxon>
        <taxon>Heteroderinae</taxon>
        <taxon>Globodera</taxon>
    </lineage>
</organism>
<dbReference type="InterPro" id="IPR001247">
    <property type="entry name" value="ExoRNase_PH_dom1"/>
</dbReference>
<sequence length="421" mass="47213">MSTPTSTKPMVIDINSLSIEELSALQQQFDAELVFFNDSLNELRSVAGKFGRCRATLDSINSDEKDKPALVPLSESVYVRAKMSDPDKYLVEIGTGYFVEMERKRAAEYFKRKYAFLESQVETITRKVIPEKQQARQTIAAALQKKDLRCNPHSEFLLRLFQSKKRVDGRAWDEFRSVEVSFDVQTNVSAVRLGRTRVICSIEAEIITPRKKPGAGSISFALDFLPMAHPSAVDSSTSSDSEVEQCLSMLESLYRDTYCIDFETLCIEINKYVFDIKCTIKVLDYDGGLFDICTLAVSTALMGFRRNDVTFNAVTKKLISHSSYDKALVPLTLYYKPATITFGFINGIDEPMVDPTLEEASLIEGSLTIGANHRNEICLMHQCGNLKIDAERIKACCDSALQNVRELSKEINTACAKPVLN</sequence>
<dbReference type="Proteomes" id="UP000887572">
    <property type="component" value="Unplaced"/>
</dbReference>
<proteinExistence type="inferred from homology"/>
<dbReference type="GO" id="GO:0071028">
    <property type="term" value="P:nuclear mRNA surveillance"/>
    <property type="evidence" value="ECO:0007669"/>
    <property type="project" value="TreeGrafter"/>
</dbReference>
<dbReference type="WBParaSite" id="Gr19_v10_g12122.t1">
    <property type="protein sequence ID" value="Gr19_v10_g12122.t1"/>
    <property type="gene ID" value="Gr19_v10_g12122"/>
</dbReference>
<dbReference type="Pfam" id="PF01138">
    <property type="entry name" value="RNase_PH"/>
    <property type="match status" value="1"/>
</dbReference>
<dbReference type="SUPFAM" id="SSF46579">
    <property type="entry name" value="Prefoldin"/>
    <property type="match status" value="1"/>
</dbReference>
<reference evidence="9" key="1">
    <citation type="submission" date="2022-11" db="UniProtKB">
        <authorList>
            <consortium name="WormBaseParasite"/>
        </authorList>
    </citation>
    <scope>IDENTIFICATION</scope>
</reference>
<dbReference type="InterPro" id="IPR036345">
    <property type="entry name" value="ExoRNase_PH_dom2_sf"/>
</dbReference>
<feature type="domain" description="Exoribonuclease phosphorolytic" evidence="7">
    <location>
        <begin position="337"/>
        <end position="402"/>
    </location>
</feature>
<dbReference type="Pfam" id="PF03725">
    <property type="entry name" value="RNase_PH_C"/>
    <property type="match status" value="1"/>
</dbReference>
<feature type="domain" description="Exoribonuclease phosphorolytic" evidence="6">
    <location>
        <begin position="174"/>
        <end position="305"/>
    </location>
</feature>
<evidence type="ECO:0000256" key="2">
    <source>
        <dbReference type="ARBA" id="ARBA00004496"/>
    </source>
</evidence>
<comment type="subunit">
    <text evidence="4">Heterohexamer of two PFD-alpha type and four PFD-beta type subunits.</text>
</comment>
<name>A0A914GXJ9_GLORO</name>
<evidence type="ECO:0000256" key="5">
    <source>
        <dbReference type="ARBA" id="ARBA00022490"/>
    </source>
</evidence>
<dbReference type="CDD" id="cd23157">
    <property type="entry name" value="Prefoldin_5"/>
    <property type="match status" value="1"/>
</dbReference>
<evidence type="ECO:0000313" key="8">
    <source>
        <dbReference type="Proteomes" id="UP000887572"/>
    </source>
</evidence>
<evidence type="ECO:0000259" key="7">
    <source>
        <dbReference type="Pfam" id="PF03725"/>
    </source>
</evidence>
<dbReference type="GO" id="GO:0034476">
    <property type="term" value="P:U5 snRNA 3'-end processing"/>
    <property type="evidence" value="ECO:0007669"/>
    <property type="project" value="TreeGrafter"/>
</dbReference>
<dbReference type="InterPro" id="IPR027408">
    <property type="entry name" value="PNPase/RNase_PH_dom_sf"/>
</dbReference>
<dbReference type="GO" id="GO:0000176">
    <property type="term" value="C:nuclear exosome (RNase complex)"/>
    <property type="evidence" value="ECO:0007669"/>
    <property type="project" value="TreeGrafter"/>
</dbReference>
<dbReference type="GO" id="GO:0071035">
    <property type="term" value="P:nuclear polyadenylation-dependent rRNA catabolic process"/>
    <property type="evidence" value="ECO:0007669"/>
    <property type="project" value="TreeGrafter"/>
</dbReference>
<evidence type="ECO:0000256" key="1">
    <source>
        <dbReference type="ARBA" id="ARBA00004123"/>
    </source>
</evidence>